<keyword evidence="4" id="KW-0808">Transferase</keyword>
<evidence type="ECO:0000313" key="9">
    <source>
        <dbReference type="EMBL" id="MBK1668204.1"/>
    </source>
</evidence>
<feature type="domain" description="PAC" evidence="8">
    <location>
        <begin position="786"/>
        <end position="839"/>
    </location>
</feature>
<dbReference type="InterPro" id="IPR052162">
    <property type="entry name" value="Sensor_kinase/Photoreceptor"/>
</dbReference>
<dbReference type="InterPro" id="IPR036097">
    <property type="entry name" value="HisK_dim/P_sf"/>
</dbReference>
<dbReference type="EC" id="2.7.13.3" evidence="2"/>
<evidence type="ECO:0000313" key="10">
    <source>
        <dbReference type="Proteomes" id="UP001296873"/>
    </source>
</evidence>
<dbReference type="PANTHER" id="PTHR43304">
    <property type="entry name" value="PHYTOCHROME-LIKE PROTEIN CPH1"/>
    <property type="match status" value="1"/>
</dbReference>
<sequence length="1088" mass="121811">MPPRAARAMRTLMGQMRARRSLLPARLTLITRTRSVPRRSDGGLSSMTSEVALQQVVSDRDNLRALIDTSHNPMIVLDRQGRVELWSRAATELFGWSEADVIGHCCPLVADDAADLAAFERCIKQALSGEAIKAFETTRIARKGEGIPLTVRISPRQRPGHAPDGVVIICEDMRSWYAMTRASDDEKQRFSFFAHLSNDWLWETDLQQRFTFISQHGKTDAFPEPLYQYIGRTRHDLLKRAGAPAATITAEVDEAMREGRSFEGHEYSYTHPERGQVYIRFSGHPFYDHEGRLAGYRGVGSDVTEARRAQASAQNLRTHLEAVAKVVPGALYQYRFPPDGSDPGLTFMSPRVRDYFGFAPEDVSVPPAPHWLCDPRDVPRMRESVDQTYRALSDWHFEARYQAPSGDTRWWRAYARPQQEADGAVIYHGFITDITEEKRARDTRSDAFLLLDQAASLAGLGYWIWDAKVRHCVDCSDTTAHLVGMTREAFLEHNRRHSTATKLMAGDDGKRYLETVFAAINEGRSYHLDFRVIRQDTGEERIIEEFGQPIFDDDGVLLRVIGSSQDVTAARREIDAAREGERRYRMLAEVSAQLHLITTYDAYGARQELWHAGRVPGIKTPDEYDGPPTCPLNAFAIPEDHPLLAARKQRFLEGRTSVDEVRLRTRGGDTRWVRAYGRPEHDSDGRLIRIYEACEDITEERRMRAALEQLDTRVRRIAENLPGAMYQLDVGADGTQTYTFLFGGFRHRLGLPASASPAAWTALIHEDDQAQLRSDIATAATSGAPTTRDVRFIGAESETLWVRSIARPRTTPNDDGTLTFDGVMIDITERRASEERVKAADKMESLGTLAGGIAHDFNNLLQSILLLSEDVLEDVSDPATRESLSTVIACAHQGRDLVRQVLAFARSDRSAPAEAMSPGPMVRDAMRMLRASLPPTVRIELDIEDVDPIYTNLAYLQQIVLNLVQNAAHACDPHGRVRVRLSRFSTTQPVHTITRTLPPGFYTMLSVEDNGSGISTEDRERIFDPFFSTKPVGRGSGLGLSVVLGHVQRQSGGLRLASTQGVGTRFEVLFPAVRQDQPGAGFLQLISQ</sequence>
<dbReference type="Pfam" id="PF08448">
    <property type="entry name" value="PAS_4"/>
    <property type="match status" value="2"/>
</dbReference>
<dbReference type="SUPFAM" id="SSF47384">
    <property type="entry name" value="Homodimeric domain of signal transducing histidine kinase"/>
    <property type="match status" value="1"/>
</dbReference>
<dbReference type="NCBIfam" id="TIGR00229">
    <property type="entry name" value="sensory_box"/>
    <property type="match status" value="1"/>
</dbReference>
<feature type="domain" description="PAC" evidence="8">
    <location>
        <begin position="657"/>
        <end position="709"/>
    </location>
</feature>
<dbReference type="Proteomes" id="UP001296873">
    <property type="component" value="Unassembled WGS sequence"/>
</dbReference>
<dbReference type="InterPro" id="IPR036890">
    <property type="entry name" value="HATPase_C_sf"/>
</dbReference>
<dbReference type="InterPro" id="IPR000700">
    <property type="entry name" value="PAS-assoc_C"/>
</dbReference>
<dbReference type="InterPro" id="IPR000014">
    <property type="entry name" value="PAS"/>
</dbReference>
<reference evidence="9 10" key="1">
    <citation type="journal article" date="2020" name="Microorganisms">
        <title>Osmotic Adaptation and Compatible Solute Biosynthesis of Phototrophic Bacteria as Revealed from Genome Analyses.</title>
        <authorList>
            <person name="Imhoff J.F."/>
            <person name="Rahn T."/>
            <person name="Kunzel S."/>
            <person name="Keller A."/>
            <person name="Neulinger S.C."/>
        </authorList>
    </citation>
    <scope>NUCLEOTIDE SEQUENCE [LARGE SCALE GENOMIC DNA]</scope>
    <source>
        <strain evidence="9 10">DSM 9895</strain>
    </source>
</reference>
<dbReference type="InterPro" id="IPR001610">
    <property type="entry name" value="PAC"/>
</dbReference>
<dbReference type="Gene3D" id="3.30.565.10">
    <property type="entry name" value="Histidine kinase-like ATPase, C-terminal domain"/>
    <property type="match status" value="1"/>
</dbReference>
<dbReference type="InterPro" id="IPR005467">
    <property type="entry name" value="His_kinase_dom"/>
</dbReference>
<dbReference type="Pfam" id="PF02518">
    <property type="entry name" value="HATPase_c"/>
    <property type="match status" value="1"/>
</dbReference>
<dbReference type="SMART" id="SM00091">
    <property type="entry name" value="PAS"/>
    <property type="match status" value="4"/>
</dbReference>
<dbReference type="Gene3D" id="1.10.287.130">
    <property type="match status" value="1"/>
</dbReference>
<dbReference type="InterPro" id="IPR035965">
    <property type="entry name" value="PAS-like_dom_sf"/>
</dbReference>
<evidence type="ECO:0000256" key="1">
    <source>
        <dbReference type="ARBA" id="ARBA00000085"/>
    </source>
</evidence>
<dbReference type="SUPFAM" id="SSF55785">
    <property type="entry name" value="PYP-like sensor domain (PAS domain)"/>
    <property type="match status" value="6"/>
</dbReference>
<dbReference type="EMBL" id="NRRL01000018">
    <property type="protein sequence ID" value="MBK1668204.1"/>
    <property type="molecule type" value="Genomic_DNA"/>
</dbReference>
<dbReference type="Pfam" id="PF00989">
    <property type="entry name" value="PAS"/>
    <property type="match status" value="1"/>
</dbReference>
<dbReference type="PANTHER" id="PTHR43304:SF1">
    <property type="entry name" value="PAC DOMAIN-CONTAINING PROTEIN"/>
    <property type="match status" value="1"/>
</dbReference>
<dbReference type="SUPFAM" id="SSF55874">
    <property type="entry name" value="ATPase domain of HSP90 chaperone/DNA topoisomerase II/histidine kinase"/>
    <property type="match status" value="1"/>
</dbReference>
<evidence type="ECO:0000256" key="5">
    <source>
        <dbReference type="ARBA" id="ARBA00022777"/>
    </source>
</evidence>
<evidence type="ECO:0000259" key="6">
    <source>
        <dbReference type="PROSITE" id="PS50109"/>
    </source>
</evidence>
<dbReference type="CDD" id="cd00130">
    <property type="entry name" value="PAS"/>
    <property type="match status" value="5"/>
</dbReference>
<dbReference type="Pfam" id="PF00512">
    <property type="entry name" value="HisKA"/>
    <property type="match status" value="1"/>
</dbReference>
<dbReference type="InterPro" id="IPR013767">
    <property type="entry name" value="PAS_fold"/>
</dbReference>
<comment type="catalytic activity">
    <reaction evidence="1">
        <text>ATP + protein L-histidine = ADP + protein N-phospho-L-histidine.</text>
        <dbReference type="EC" id="2.7.13.3"/>
    </reaction>
</comment>
<dbReference type="SMART" id="SM00086">
    <property type="entry name" value="PAC"/>
    <property type="match status" value="6"/>
</dbReference>
<dbReference type="InterPro" id="IPR003661">
    <property type="entry name" value="HisK_dim/P_dom"/>
</dbReference>
<feature type="domain" description="PAC" evidence="8">
    <location>
        <begin position="526"/>
        <end position="579"/>
    </location>
</feature>
<dbReference type="InterPro" id="IPR013656">
    <property type="entry name" value="PAS_4"/>
</dbReference>
<dbReference type="InterPro" id="IPR003594">
    <property type="entry name" value="HATPase_dom"/>
</dbReference>
<keyword evidence="5" id="KW-0418">Kinase</keyword>
<keyword evidence="3" id="KW-0597">Phosphoprotein</keyword>
<name>A0ABS1DDB0_9PROT</name>
<dbReference type="PROSITE" id="PS50109">
    <property type="entry name" value="HIS_KIN"/>
    <property type="match status" value="1"/>
</dbReference>
<feature type="domain" description="PAC" evidence="8">
    <location>
        <begin position="395"/>
        <end position="446"/>
    </location>
</feature>
<feature type="domain" description="Histidine kinase" evidence="6">
    <location>
        <begin position="852"/>
        <end position="1074"/>
    </location>
</feature>
<evidence type="ECO:0000259" key="7">
    <source>
        <dbReference type="PROSITE" id="PS50112"/>
    </source>
</evidence>
<evidence type="ECO:0000256" key="4">
    <source>
        <dbReference type="ARBA" id="ARBA00022679"/>
    </source>
</evidence>
<feature type="domain" description="PAS" evidence="7">
    <location>
        <begin position="59"/>
        <end position="130"/>
    </location>
</feature>
<dbReference type="PROSITE" id="PS50112">
    <property type="entry name" value="PAS"/>
    <property type="match status" value="1"/>
</dbReference>
<dbReference type="InterPro" id="IPR004358">
    <property type="entry name" value="Sig_transdc_His_kin-like_C"/>
</dbReference>
<dbReference type="PRINTS" id="PR00344">
    <property type="entry name" value="BCTRLSENSOR"/>
</dbReference>
<keyword evidence="10" id="KW-1185">Reference proteome</keyword>
<evidence type="ECO:0000256" key="2">
    <source>
        <dbReference type="ARBA" id="ARBA00012438"/>
    </source>
</evidence>
<dbReference type="Gene3D" id="3.30.450.20">
    <property type="entry name" value="PAS domain"/>
    <property type="match status" value="6"/>
</dbReference>
<dbReference type="SMART" id="SM00387">
    <property type="entry name" value="HATPase_c"/>
    <property type="match status" value="1"/>
</dbReference>
<comment type="caution">
    <text evidence="9">The sequence shown here is derived from an EMBL/GenBank/DDBJ whole genome shotgun (WGS) entry which is preliminary data.</text>
</comment>
<dbReference type="RefSeq" id="WP_200340414.1">
    <property type="nucleotide sequence ID" value="NZ_NRRL01000018.1"/>
</dbReference>
<evidence type="ECO:0000259" key="8">
    <source>
        <dbReference type="PROSITE" id="PS50113"/>
    </source>
</evidence>
<dbReference type="PROSITE" id="PS50113">
    <property type="entry name" value="PAC"/>
    <property type="match status" value="5"/>
</dbReference>
<evidence type="ECO:0000256" key="3">
    <source>
        <dbReference type="ARBA" id="ARBA00022553"/>
    </source>
</evidence>
<feature type="domain" description="PAC" evidence="8">
    <location>
        <begin position="263"/>
        <end position="315"/>
    </location>
</feature>
<dbReference type="SMART" id="SM00388">
    <property type="entry name" value="HisKA"/>
    <property type="match status" value="1"/>
</dbReference>
<dbReference type="Pfam" id="PF08447">
    <property type="entry name" value="PAS_3"/>
    <property type="match status" value="3"/>
</dbReference>
<gene>
    <name evidence="9" type="ORF">CKO28_09155</name>
</gene>
<proteinExistence type="predicted"/>
<organism evidence="9 10">
    <name type="scientific">Rhodovibrio sodomensis</name>
    <dbReference type="NCBI Taxonomy" id="1088"/>
    <lineage>
        <taxon>Bacteria</taxon>
        <taxon>Pseudomonadati</taxon>
        <taxon>Pseudomonadota</taxon>
        <taxon>Alphaproteobacteria</taxon>
        <taxon>Rhodospirillales</taxon>
        <taxon>Rhodovibrionaceae</taxon>
        <taxon>Rhodovibrio</taxon>
    </lineage>
</organism>
<accession>A0ABS1DDB0</accession>
<protein>
    <recommendedName>
        <fullName evidence="2">histidine kinase</fullName>
        <ecNumber evidence="2">2.7.13.3</ecNumber>
    </recommendedName>
</protein>
<dbReference type="InterPro" id="IPR013655">
    <property type="entry name" value="PAS_fold_3"/>
</dbReference>